<dbReference type="InterPro" id="IPR023198">
    <property type="entry name" value="PGP-like_dom2"/>
</dbReference>
<comment type="caution">
    <text evidence="1">The sequence shown here is derived from an EMBL/GenBank/DDBJ whole genome shotgun (WGS) entry which is preliminary data.</text>
</comment>
<evidence type="ECO:0000313" key="1">
    <source>
        <dbReference type="EMBL" id="OGE79939.1"/>
    </source>
</evidence>
<dbReference type="AlphaFoldDB" id="A0A1F5NQH6"/>
<dbReference type="Proteomes" id="UP000177912">
    <property type="component" value="Unassembled WGS sequence"/>
</dbReference>
<protein>
    <recommendedName>
        <fullName evidence="3">Haloacid dehalogenase</fullName>
    </recommendedName>
</protein>
<sequence>MVKLILTDLGNVVCRFWDRKKLFKCIVAHFGGNPQGVERLFPDVTNPGEHNEGLYEQLDTGRVNMRYIWSELCHKCGIREDSLPYDLFCSILIGHLEPILPVIKLYQKLYSDGVRFVAVSNGDLFARAFAEQLRIYHNLGFAHVLISCEQRVKKPAMLETRVVPWLQKEGIDAKDCVFVDDLEQYCKAARILGLHAICYNATKQGVDILYSELAKHGIRV</sequence>
<accession>A0A1F5NQH6</accession>
<name>A0A1F5NQH6_9BACT</name>
<dbReference type="EMBL" id="MFEI01000043">
    <property type="protein sequence ID" value="OGE79939.1"/>
    <property type="molecule type" value="Genomic_DNA"/>
</dbReference>
<dbReference type="SUPFAM" id="SSF56784">
    <property type="entry name" value="HAD-like"/>
    <property type="match status" value="1"/>
</dbReference>
<proteinExistence type="predicted"/>
<dbReference type="InterPro" id="IPR036412">
    <property type="entry name" value="HAD-like_sf"/>
</dbReference>
<reference evidence="1 2" key="1">
    <citation type="journal article" date="2016" name="Nat. Commun.">
        <title>Thousands of microbial genomes shed light on interconnected biogeochemical processes in an aquifer system.</title>
        <authorList>
            <person name="Anantharaman K."/>
            <person name="Brown C.T."/>
            <person name="Hug L.A."/>
            <person name="Sharon I."/>
            <person name="Castelle C.J."/>
            <person name="Probst A.J."/>
            <person name="Thomas B.C."/>
            <person name="Singh A."/>
            <person name="Wilkins M.J."/>
            <person name="Karaoz U."/>
            <person name="Brodie E.L."/>
            <person name="Williams K.H."/>
            <person name="Hubbard S.S."/>
            <person name="Banfield J.F."/>
        </authorList>
    </citation>
    <scope>NUCLEOTIDE SEQUENCE [LARGE SCALE GENOMIC DNA]</scope>
</reference>
<evidence type="ECO:0000313" key="2">
    <source>
        <dbReference type="Proteomes" id="UP000177912"/>
    </source>
</evidence>
<gene>
    <name evidence="1" type="ORF">A2826_00105</name>
</gene>
<evidence type="ECO:0008006" key="3">
    <source>
        <dbReference type="Google" id="ProtNLM"/>
    </source>
</evidence>
<dbReference type="STRING" id="1817822.A2826_00105"/>
<dbReference type="Gene3D" id="3.40.50.1000">
    <property type="entry name" value="HAD superfamily/HAD-like"/>
    <property type="match status" value="1"/>
</dbReference>
<dbReference type="InterPro" id="IPR023214">
    <property type="entry name" value="HAD_sf"/>
</dbReference>
<organism evidence="1 2">
    <name type="scientific">Candidatus Doudnabacteria bacterium RIFCSPHIGHO2_01_FULL_43_23</name>
    <dbReference type="NCBI Taxonomy" id="1817822"/>
    <lineage>
        <taxon>Bacteria</taxon>
        <taxon>Candidatus Doudnaibacteriota</taxon>
    </lineage>
</organism>
<dbReference type="Gene3D" id="1.10.150.240">
    <property type="entry name" value="Putative phosphatase, domain 2"/>
    <property type="match status" value="1"/>
</dbReference>